<dbReference type="PANTHER" id="PTHR30589:SF0">
    <property type="entry name" value="PHOSPHATIDYLGLYCEROL--PROLIPOPROTEIN DIACYLGLYCERYL TRANSFERASE"/>
    <property type="match status" value="1"/>
</dbReference>
<evidence type="ECO:0000256" key="4">
    <source>
        <dbReference type="ARBA" id="ARBA00022692"/>
    </source>
</evidence>
<evidence type="ECO:0000256" key="5">
    <source>
        <dbReference type="ARBA" id="ARBA00022989"/>
    </source>
</evidence>
<evidence type="ECO:0000256" key="2">
    <source>
        <dbReference type="ARBA" id="ARBA00022475"/>
    </source>
</evidence>
<protein>
    <recommendedName>
        <fullName evidence="7">Phosphatidylglycerol--prolipoprotein diacylglyceryl transferase</fullName>
        <ecNumber evidence="7">2.5.1.145</ecNumber>
    </recommendedName>
</protein>
<dbReference type="NCBIfam" id="TIGR00544">
    <property type="entry name" value="lgt"/>
    <property type="match status" value="1"/>
</dbReference>
<dbReference type="InterPro" id="IPR001640">
    <property type="entry name" value="Lgt"/>
</dbReference>
<dbReference type="PANTHER" id="PTHR30589">
    <property type="entry name" value="PROLIPOPROTEIN DIACYLGLYCERYL TRANSFERASE"/>
    <property type="match status" value="1"/>
</dbReference>
<evidence type="ECO:0000313" key="9">
    <source>
        <dbReference type="Proteomes" id="UP000663720"/>
    </source>
</evidence>
<feature type="binding site" evidence="7">
    <location>
        <position position="157"/>
    </location>
    <ligand>
        <name>a 1,2-diacyl-sn-glycero-3-phospho-(1'-sn-glycerol)</name>
        <dbReference type="ChEBI" id="CHEBI:64716"/>
    </ligand>
</feature>
<evidence type="ECO:0000256" key="7">
    <source>
        <dbReference type="HAMAP-Rule" id="MF_01147"/>
    </source>
</evidence>
<dbReference type="EC" id="2.5.1.145" evidence="7"/>
<comment type="pathway">
    <text evidence="7">Protein modification; lipoprotein biosynthesis (diacylglyceryl transfer).</text>
</comment>
<keyword evidence="3 7" id="KW-0808">Transferase</keyword>
<gene>
    <name evidence="8" type="primary">lgt2</name>
    <name evidence="7" type="synonym">lgt</name>
    <name evidence="8" type="ORF">dnl_34920</name>
</gene>
<keyword evidence="6 7" id="KW-0472">Membrane</keyword>
<feature type="transmembrane region" description="Helical" evidence="7">
    <location>
        <begin position="27"/>
        <end position="45"/>
    </location>
</feature>
<dbReference type="AlphaFoldDB" id="A0A975GH89"/>
<dbReference type="Pfam" id="PF01790">
    <property type="entry name" value="LGT"/>
    <property type="match status" value="1"/>
</dbReference>
<keyword evidence="2 7" id="KW-1003">Cell membrane</keyword>
<comment type="subcellular location">
    <subcellularLocation>
        <location evidence="7">Cell membrane</location>
        <topology evidence="7">Multi-pass membrane protein</topology>
    </subcellularLocation>
</comment>
<dbReference type="PROSITE" id="PS01311">
    <property type="entry name" value="LGT"/>
    <property type="match status" value="1"/>
</dbReference>
<dbReference type="KEGG" id="dli:dnl_34920"/>
<dbReference type="GO" id="GO:0042158">
    <property type="term" value="P:lipoprotein biosynthetic process"/>
    <property type="evidence" value="ECO:0007669"/>
    <property type="project" value="UniProtKB-UniRule"/>
</dbReference>
<dbReference type="GO" id="GO:0008961">
    <property type="term" value="F:phosphatidylglycerol-prolipoprotein diacylglyceryl transferase activity"/>
    <property type="evidence" value="ECO:0007669"/>
    <property type="project" value="UniProtKB-UniRule"/>
</dbReference>
<comment type="function">
    <text evidence="7">Catalyzes the transfer of the diacylglyceryl group from phosphatidylglycerol to the sulfhydryl group of the N-terminal cysteine of a prolipoprotein, the first step in the formation of mature lipoproteins.</text>
</comment>
<comment type="catalytic activity">
    <reaction evidence="7">
        <text>L-cysteinyl-[prolipoprotein] + a 1,2-diacyl-sn-glycero-3-phospho-(1'-sn-glycerol) = an S-1,2-diacyl-sn-glyceryl-L-cysteinyl-[prolipoprotein] + sn-glycerol 1-phosphate + H(+)</text>
        <dbReference type="Rhea" id="RHEA:56712"/>
        <dbReference type="Rhea" id="RHEA-COMP:14679"/>
        <dbReference type="Rhea" id="RHEA-COMP:14680"/>
        <dbReference type="ChEBI" id="CHEBI:15378"/>
        <dbReference type="ChEBI" id="CHEBI:29950"/>
        <dbReference type="ChEBI" id="CHEBI:57685"/>
        <dbReference type="ChEBI" id="CHEBI:64716"/>
        <dbReference type="ChEBI" id="CHEBI:140658"/>
        <dbReference type="EC" id="2.5.1.145"/>
    </reaction>
</comment>
<dbReference type="EMBL" id="CP061799">
    <property type="protein sequence ID" value="QTA81161.1"/>
    <property type="molecule type" value="Genomic_DNA"/>
</dbReference>
<keyword evidence="4 7" id="KW-0812">Transmembrane</keyword>
<accession>A0A975GH89</accession>
<feature type="transmembrane region" description="Helical" evidence="7">
    <location>
        <begin position="216"/>
        <end position="235"/>
    </location>
</feature>
<dbReference type="GO" id="GO:0005886">
    <property type="term" value="C:plasma membrane"/>
    <property type="evidence" value="ECO:0007669"/>
    <property type="project" value="UniProtKB-SubCell"/>
</dbReference>
<dbReference type="Proteomes" id="UP000663720">
    <property type="component" value="Chromosome"/>
</dbReference>
<proteinExistence type="inferred from homology"/>
<evidence type="ECO:0000256" key="3">
    <source>
        <dbReference type="ARBA" id="ARBA00022679"/>
    </source>
</evidence>
<evidence type="ECO:0000256" key="1">
    <source>
        <dbReference type="ARBA" id="ARBA00007150"/>
    </source>
</evidence>
<sequence>MNEFWKWWQNLPGQISPVIFELGGFKLQYYGLMYLAGFAAIYSLVMYRVKNKEFNISSNHIESLSTMMIIGVLLGGRLGYVIFYNLSYYLKHPLEIFIPFSFADGITFTGISGMSYHGGLIGVIAAAWIFSLRNKLDFWEISDLYVPAVPLGYTFGRLGNFINGELYGRITTAPFGMYFPYAPGPALRHPSQLYEAFFEGIFLFVILWNLRKYNQIRGAMIAFYLMGYGIVRFFIEFFREPDAHMGFIFLSFSAGQVLCSAMVIAGAGLYLYLYQENKSRMMLEPVKNSIGYSYKRP</sequence>
<feature type="transmembrane region" description="Helical" evidence="7">
    <location>
        <begin position="66"/>
        <end position="86"/>
    </location>
</feature>
<dbReference type="RefSeq" id="WP_207687232.1">
    <property type="nucleotide sequence ID" value="NZ_CP061799.1"/>
</dbReference>
<reference evidence="8" key="1">
    <citation type="journal article" date="2021" name="Microb. Physiol.">
        <title>Proteogenomic Insights into the Physiology of Marine, Sulfate-Reducing, Filamentous Desulfonema limicola and Desulfonema magnum.</title>
        <authorList>
            <person name="Schnaars V."/>
            <person name="Wohlbrand L."/>
            <person name="Scheve S."/>
            <person name="Hinrichs C."/>
            <person name="Reinhardt R."/>
            <person name="Rabus R."/>
        </authorList>
    </citation>
    <scope>NUCLEOTIDE SEQUENCE</scope>
    <source>
        <strain evidence="8">5ac10</strain>
    </source>
</reference>
<evidence type="ECO:0000256" key="6">
    <source>
        <dbReference type="ARBA" id="ARBA00023136"/>
    </source>
</evidence>
<organism evidence="8 9">
    <name type="scientific">Desulfonema limicola</name>
    <dbReference type="NCBI Taxonomy" id="45656"/>
    <lineage>
        <taxon>Bacteria</taxon>
        <taxon>Pseudomonadati</taxon>
        <taxon>Thermodesulfobacteriota</taxon>
        <taxon>Desulfobacteria</taxon>
        <taxon>Desulfobacterales</taxon>
        <taxon>Desulfococcaceae</taxon>
        <taxon>Desulfonema</taxon>
    </lineage>
</organism>
<feature type="transmembrane region" description="Helical" evidence="7">
    <location>
        <begin position="106"/>
        <end position="130"/>
    </location>
</feature>
<name>A0A975GH89_9BACT</name>
<comment type="similarity">
    <text evidence="1 7">Belongs to the Lgt family.</text>
</comment>
<keyword evidence="5 7" id="KW-1133">Transmembrane helix</keyword>
<evidence type="ECO:0000313" key="8">
    <source>
        <dbReference type="EMBL" id="QTA81161.1"/>
    </source>
</evidence>
<feature type="transmembrane region" description="Helical" evidence="7">
    <location>
        <begin position="247"/>
        <end position="273"/>
    </location>
</feature>
<keyword evidence="9" id="KW-1185">Reference proteome</keyword>
<dbReference type="HAMAP" id="MF_01147">
    <property type="entry name" value="Lgt"/>
    <property type="match status" value="1"/>
</dbReference>